<keyword evidence="3" id="KW-1185">Reference proteome</keyword>
<dbReference type="EMBL" id="JARBJD010000044">
    <property type="protein sequence ID" value="KAK2957685.1"/>
    <property type="molecule type" value="Genomic_DNA"/>
</dbReference>
<organism evidence="2 3">
    <name type="scientific">Blattamonas nauphoetae</name>
    <dbReference type="NCBI Taxonomy" id="2049346"/>
    <lineage>
        <taxon>Eukaryota</taxon>
        <taxon>Metamonada</taxon>
        <taxon>Preaxostyla</taxon>
        <taxon>Oxymonadida</taxon>
        <taxon>Blattamonas</taxon>
    </lineage>
</organism>
<comment type="caution">
    <text evidence="2">The sequence shown here is derived from an EMBL/GenBank/DDBJ whole genome shotgun (WGS) entry which is preliminary data.</text>
</comment>
<feature type="compositionally biased region" description="Basic residues" evidence="1">
    <location>
        <begin position="300"/>
        <end position="315"/>
    </location>
</feature>
<feature type="compositionally biased region" description="Low complexity" evidence="1">
    <location>
        <begin position="436"/>
        <end position="450"/>
    </location>
</feature>
<reference evidence="2 3" key="1">
    <citation type="journal article" date="2022" name="bioRxiv">
        <title>Genomics of Preaxostyla Flagellates Illuminates Evolutionary Transitions and the Path Towards Mitochondrial Loss.</title>
        <authorList>
            <person name="Novak L.V.F."/>
            <person name="Treitli S.C."/>
            <person name="Pyrih J."/>
            <person name="Halakuc P."/>
            <person name="Pipaliya S.V."/>
            <person name="Vacek V."/>
            <person name="Brzon O."/>
            <person name="Soukal P."/>
            <person name="Eme L."/>
            <person name="Dacks J.B."/>
            <person name="Karnkowska A."/>
            <person name="Elias M."/>
            <person name="Hampl V."/>
        </authorList>
    </citation>
    <scope>NUCLEOTIDE SEQUENCE [LARGE SCALE GENOMIC DNA]</scope>
    <source>
        <strain evidence="2">NAU3</strain>
        <tissue evidence="2">Gut</tissue>
    </source>
</reference>
<feature type="compositionally biased region" description="Basic residues" evidence="1">
    <location>
        <begin position="54"/>
        <end position="68"/>
    </location>
</feature>
<feature type="region of interest" description="Disordered" evidence="1">
    <location>
        <begin position="246"/>
        <end position="321"/>
    </location>
</feature>
<evidence type="ECO:0000256" key="1">
    <source>
        <dbReference type="SAM" id="MobiDB-lite"/>
    </source>
</evidence>
<accession>A0ABQ9Y1T3</accession>
<gene>
    <name evidence="2" type="ORF">BLNAU_7340</name>
</gene>
<protein>
    <submittedName>
        <fullName evidence="2">Uncharacterized protein</fullName>
    </submittedName>
</protein>
<feature type="region of interest" description="Disordered" evidence="1">
    <location>
        <begin position="396"/>
        <end position="465"/>
    </location>
</feature>
<feature type="compositionally biased region" description="Basic and acidic residues" evidence="1">
    <location>
        <begin position="396"/>
        <end position="422"/>
    </location>
</feature>
<name>A0ABQ9Y1T3_9EUKA</name>
<sequence>MHETINSRKLNPNTSFSESELAFSIDYSHKPSSKHTMSSKEAGSNNILQSTPHAMRKSHSPTHSKRHRTETPTQSSIKSNSSHETSSSNFEVSLHAQTNTIRNSTESVEEIRSTLKRIREQELAQKATNMTDSETESSVSSSYSPQNEHTSKQRRLERSSISQSQSISSIHHNQSSSPRNERHSSTRTPRSHHSTQNQASLQIESHTSSIVPVDQAPHQPPLAAPVVDTNVIQIRKMLEEMMQMVRETAQRSVQSGESPKKKNDFKSQHHTENGGLFRRYDSPPSPERSSPPHDPAAVRHQTKLRRIPHTKHNAGKSRDEERLEREIWRLKGELCEVRTGVRLAENERKIAERKERETYRRLREIREVNRKEQIRVQEMSLELDQTKRLLERAREERERKELERAELSKQIDEMEQNRKRDLQQWMKTTTAIRTRNSQQPQNSQQFSSPSPDSPNPVRIPRKKKR</sequence>
<feature type="compositionally biased region" description="Polar residues" evidence="1">
    <location>
        <begin position="34"/>
        <end position="52"/>
    </location>
</feature>
<dbReference type="Proteomes" id="UP001281761">
    <property type="component" value="Unassembled WGS sequence"/>
</dbReference>
<feature type="region of interest" description="Disordered" evidence="1">
    <location>
        <begin position="124"/>
        <end position="201"/>
    </location>
</feature>
<feature type="region of interest" description="Disordered" evidence="1">
    <location>
        <begin position="27"/>
        <end position="91"/>
    </location>
</feature>
<feature type="compositionally biased region" description="Low complexity" evidence="1">
    <location>
        <begin position="159"/>
        <end position="177"/>
    </location>
</feature>
<feature type="compositionally biased region" description="Low complexity" evidence="1">
    <location>
        <begin position="75"/>
        <end position="91"/>
    </location>
</feature>
<proteinExistence type="predicted"/>
<feature type="compositionally biased region" description="Polar residues" evidence="1">
    <location>
        <begin position="425"/>
        <end position="435"/>
    </location>
</feature>
<feature type="compositionally biased region" description="Basic and acidic residues" evidence="1">
    <location>
        <begin position="149"/>
        <end position="158"/>
    </location>
</feature>
<feature type="compositionally biased region" description="Basic and acidic residues" evidence="1">
    <location>
        <begin position="258"/>
        <end position="272"/>
    </location>
</feature>
<evidence type="ECO:0000313" key="3">
    <source>
        <dbReference type="Proteomes" id="UP001281761"/>
    </source>
</evidence>
<evidence type="ECO:0000313" key="2">
    <source>
        <dbReference type="EMBL" id="KAK2957685.1"/>
    </source>
</evidence>